<dbReference type="NCBIfam" id="TIGR03920">
    <property type="entry name" value="T7SS_EccD"/>
    <property type="match status" value="1"/>
</dbReference>
<accession>A0A1G8R6T7</accession>
<dbReference type="Pfam" id="PF19053">
    <property type="entry name" value="EccD"/>
    <property type="match status" value="1"/>
</dbReference>
<keyword evidence="6" id="KW-0472">Membrane</keyword>
<gene>
    <name evidence="8" type="ORF">SAMN05444695_11725</name>
</gene>
<dbReference type="Pfam" id="PF08817">
    <property type="entry name" value="YukD"/>
    <property type="match status" value="1"/>
</dbReference>
<evidence type="ECO:0000256" key="4">
    <source>
        <dbReference type="ARBA" id="ARBA00022692"/>
    </source>
</evidence>
<dbReference type="EMBL" id="FNDN01000017">
    <property type="protein sequence ID" value="SDJ12692.1"/>
    <property type="molecule type" value="Genomic_DNA"/>
</dbReference>
<dbReference type="Proteomes" id="UP000183263">
    <property type="component" value="Unassembled WGS sequence"/>
</dbReference>
<evidence type="ECO:0000256" key="5">
    <source>
        <dbReference type="ARBA" id="ARBA00022989"/>
    </source>
</evidence>
<dbReference type="GO" id="GO:0005886">
    <property type="term" value="C:plasma membrane"/>
    <property type="evidence" value="ECO:0007669"/>
    <property type="project" value="UniProtKB-SubCell"/>
</dbReference>
<dbReference type="InterPro" id="IPR006707">
    <property type="entry name" value="T7SS_EccD"/>
</dbReference>
<reference evidence="8 9" key="1">
    <citation type="submission" date="2016-10" db="EMBL/GenBank/DDBJ databases">
        <authorList>
            <person name="de Groot N.N."/>
        </authorList>
    </citation>
    <scope>NUCLEOTIDE SEQUENCE [LARGE SCALE GENOMIC DNA]</scope>
    <source>
        <strain evidence="8 9">DSM 44892</strain>
    </source>
</reference>
<keyword evidence="5" id="KW-1133">Transmembrane helix</keyword>
<evidence type="ECO:0000256" key="3">
    <source>
        <dbReference type="ARBA" id="ARBA00022475"/>
    </source>
</evidence>
<name>A0A1G8R6T7_9NOCA</name>
<comment type="similarity">
    <text evidence="2">Belongs to the EccD/Snm4 family.</text>
</comment>
<feature type="domain" description="EccD-like transmembrane" evidence="7">
    <location>
        <begin position="141"/>
        <end position="490"/>
    </location>
</feature>
<dbReference type="Gene3D" id="3.10.20.90">
    <property type="entry name" value="Phosphatidylinositol 3-kinase Catalytic Subunit, Chain A, domain 1"/>
    <property type="match status" value="1"/>
</dbReference>
<organism evidence="8 9">
    <name type="scientific">Rhodococcus triatomae</name>
    <dbReference type="NCBI Taxonomy" id="300028"/>
    <lineage>
        <taxon>Bacteria</taxon>
        <taxon>Bacillati</taxon>
        <taxon>Actinomycetota</taxon>
        <taxon>Actinomycetes</taxon>
        <taxon>Mycobacteriales</taxon>
        <taxon>Nocardiaceae</taxon>
        <taxon>Rhodococcus</taxon>
    </lineage>
</organism>
<evidence type="ECO:0000313" key="9">
    <source>
        <dbReference type="Proteomes" id="UP000183263"/>
    </source>
</evidence>
<evidence type="ECO:0000313" key="8">
    <source>
        <dbReference type="EMBL" id="SDJ12692.1"/>
    </source>
</evidence>
<evidence type="ECO:0000259" key="7">
    <source>
        <dbReference type="Pfam" id="PF19053"/>
    </source>
</evidence>
<sequence length="490" mass="50425">MTIAHDESRRASPSVRSSAAAELCRLTVLAERTQVDLAVPNGVPLAILIPGIVDTIRNHRSANDFDDAVEQYEPSEWVLAKIGQSPLSSTLSLHEHGIRDGDLLVLESVDDTAPPPLFDDIMYSVANADAESDREWSPAAARIVGSVAAIALILVGCFSVLWADAGSGGYVAPSLALTLSLLFLVAGAVTSRVYHDAASSLVLSGSAMPLAFTAGVLFVPGAVGAPHLLIASSLTAAAAVLALRVGGVGLTVFTSVSTTGLFVAVAALVGTLTDVDFHGIAAVLVAAALILLSQSARLSILLGKLPLPPVPAPGTSVDPAEDDPDDRRTMPPFEVLAQRSARARSYLTGLVAASTVLTVGGAIVAALPDEDGAVFWPGTVLAIAAAVLLMFRGRTYSSVAQAIPLVAGGVLLLVLLLSAAAHTVPDLALALFVVAVVLAVAALVLGIIFPKQSFSPVMRRAGEILELAVIASVIPLVCWVTDLYSTMRGL</sequence>
<comment type="subcellular location">
    <subcellularLocation>
        <location evidence="1">Cell membrane</location>
        <topology evidence="1">Multi-pass membrane protein</topology>
    </subcellularLocation>
</comment>
<dbReference type="InterPro" id="IPR024962">
    <property type="entry name" value="YukD-like"/>
</dbReference>
<dbReference type="InterPro" id="IPR044049">
    <property type="entry name" value="EccD_transm"/>
</dbReference>
<dbReference type="RefSeq" id="WP_072739815.1">
    <property type="nucleotide sequence ID" value="NZ_CP048813.1"/>
</dbReference>
<keyword evidence="3" id="KW-1003">Cell membrane</keyword>
<evidence type="ECO:0000256" key="2">
    <source>
        <dbReference type="ARBA" id="ARBA00006162"/>
    </source>
</evidence>
<keyword evidence="4" id="KW-0812">Transmembrane</keyword>
<proteinExistence type="inferred from homology"/>
<dbReference type="OrthoDB" id="4156660at2"/>
<dbReference type="PIRSF" id="PIRSF017804">
    <property type="entry name" value="Secretion_EccD1"/>
    <property type="match status" value="1"/>
</dbReference>
<evidence type="ECO:0000256" key="6">
    <source>
        <dbReference type="ARBA" id="ARBA00023136"/>
    </source>
</evidence>
<dbReference type="AlphaFoldDB" id="A0A1G8R6T7"/>
<evidence type="ECO:0000256" key="1">
    <source>
        <dbReference type="ARBA" id="ARBA00004651"/>
    </source>
</evidence>
<protein>
    <submittedName>
        <fullName evidence="8">Type VII secretion integral membrane protein EccD</fullName>
    </submittedName>
</protein>
<keyword evidence="9" id="KW-1185">Reference proteome</keyword>